<organism evidence="10 11">
    <name type="scientific">Holdemania filiformis DSM 12042</name>
    <dbReference type="NCBI Taxonomy" id="545696"/>
    <lineage>
        <taxon>Bacteria</taxon>
        <taxon>Bacillati</taxon>
        <taxon>Bacillota</taxon>
        <taxon>Erysipelotrichia</taxon>
        <taxon>Erysipelotrichales</taxon>
        <taxon>Erysipelotrichaceae</taxon>
        <taxon>Holdemania</taxon>
    </lineage>
</organism>
<evidence type="ECO:0000256" key="6">
    <source>
        <dbReference type="ARBA" id="ARBA00023004"/>
    </source>
</evidence>
<keyword evidence="8" id="KW-0472">Membrane</keyword>
<feature type="domain" description="4Fe-4S ferredoxin-type" evidence="9">
    <location>
        <begin position="365"/>
        <end position="394"/>
    </location>
</feature>
<keyword evidence="4 8" id="KW-0677">Repeat</keyword>
<dbReference type="EMBL" id="ACCF01000088">
    <property type="protein sequence ID" value="EEF68291.1"/>
    <property type="molecule type" value="Genomic_DNA"/>
</dbReference>
<dbReference type="InterPro" id="IPR037225">
    <property type="entry name" value="Nuo51_FMN-bd_sf"/>
</dbReference>
<dbReference type="HOGENOM" id="CLU_010808_6_0_9"/>
<dbReference type="InterPro" id="IPR017900">
    <property type="entry name" value="4Fe4S_Fe_S_CS"/>
</dbReference>
<evidence type="ECO:0000256" key="8">
    <source>
        <dbReference type="HAMAP-Rule" id="MF_00461"/>
    </source>
</evidence>
<dbReference type="Pfam" id="PF10531">
    <property type="entry name" value="SLBB"/>
    <property type="match status" value="1"/>
</dbReference>
<feature type="binding site" evidence="8">
    <location>
        <position position="374"/>
    </location>
    <ligand>
        <name>[4Fe-4S] cluster</name>
        <dbReference type="ChEBI" id="CHEBI:49883"/>
        <label>1</label>
    </ligand>
</feature>
<protein>
    <recommendedName>
        <fullName evidence="8">Ion-translocating oxidoreductase complex subunit C</fullName>
        <ecNumber evidence="8">7.-.-.-</ecNumber>
    </recommendedName>
    <alternativeName>
        <fullName evidence="8">Rnf electron transport complex subunit C</fullName>
    </alternativeName>
</protein>
<comment type="similarity">
    <text evidence="8">Belongs to the 4Fe4S bacterial-type ferredoxin family. RnfC subfamily.</text>
</comment>
<keyword evidence="3 8" id="KW-0479">Metal-binding</keyword>
<dbReference type="AlphaFoldDB" id="B9Y6Y8"/>
<dbReference type="Proteomes" id="UP000005950">
    <property type="component" value="Unassembled WGS sequence"/>
</dbReference>
<dbReference type="InterPro" id="IPR010208">
    <property type="entry name" value="Ion_transpt_RnfC/RsxC"/>
</dbReference>
<dbReference type="GO" id="GO:0046872">
    <property type="term" value="F:metal ion binding"/>
    <property type="evidence" value="ECO:0007669"/>
    <property type="project" value="UniProtKB-KW"/>
</dbReference>
<reference evidence="10 11" key="1">
    <citation type="submission" date="2008-12" db="EMBL/GenBank/DDBJ databases">
        <authorList>
            <person name="Fulton L."/>
            <person name="Clifton S."/>
            <person name="Fulton B."/>
            <person name="Xu J."/>
            <person name="Minx P."/>
            <person name="Pepin K.H."/>
            <person name="Johnson M."/>
            <person name="Bhonagiri V."/>
            <person name="Nash W.E."/>
            <person name="Mardis E.R."/>
            <person name="Wilson R.K."/>
        </authorList>
    </citation>
    <scope>NUCLEOTIDE SEQUENCE [LARGE SCALE GENOMIC DNA]</scope>
    <source>
        <strain evidence="10 11">DSM 12042</strain>
    </source>
</reference>
<dbReference type="Gene3D" id="3.30.70.20">
    <property type="match status" value="1"/>
</dbReference>
<dbReference type="GO" id="GO:0009055">
    <property type="term" value="F:electron transfer activity"/>
    <property type="evidence" value="ECO:0007669"/>
    <property type="project" value="InterPro"/>
</dbReference>
<dbReference type="Gene3D" id="3.40.50.11540">
    <property type="entry name" value="NADH-ubiquinone oxidoreductase 51kDa subunit"/>
    <property type="match status" value="1"/>
</dbReference>
<dbReference type="SUPFAM" id="SSF46548">
    <property type="entry name" value="alpha-helical ferredoxin"/>
    <property type="match status" value="1"/>
</dbReference>
<feature type="domain" description="4Fe-4S ferredoxin-type" evidence="9">
    <location>
        <begin position="404"/>
        <end position="432"/>
    </location>
</feature>
<keyword evidence="8" id="KW-1278">Translocase</keyword>
<comment type="caution">
    <text evidence="10">The sequence shown here is derived from an EMBL/GenBank/DDBJ whole genome shotgun (WGS) entry which is preliminary data.</text>
</comment>
<feature type="binding site" evidence="8">
    <location>
        <position position="423"/>
    </location>
    <ligand>
        <name>[4Fe-4S] cluster</name>
        <dbReference type="ChEBI" id="CHEBI:49883"/>
        <label>1</label>
    </ligand>
</feature>
<accession>B9Y6Y8</accession>
<dbReference type="InterPro" id="IPR026902">
    <property type="entry name" value="RnfC_N"/>
</dbReference>
<keyword evidence="5 8" id="KW-0249">Electron transport</keyword>
<dbReference type="EC" id="7.-.-.-" evidence="8"/>
<dbReference type="PANTHER" id="PTHR43034:SF2">
    <property type="entry name" value="ION-TRANSLOCATING OXIDOREDUCTASE COMPLEX SUBUNIT C"/>
    <property type="match status" value="1"/>
</dbReference>
<feature type="binding site" evidence="8">
    <location>
        <position position="413"/>
    </location>
    <ligand>
        <name>[4Fe-4S] cluster</name>
        <dbReference type="ChEBI" id="CHEBI:49883"/>
        <label>2</label>
    </ligand>
</feature>
<dbReference type="PROSITE" id="PS51379">
    <property type="entry name" value="4FE4S_FER_2"/>
    <property type="match status" value="2"/>
</dbReference>
<dbReference type="NCBIfam" id="TIGR01945">
    <property type="entry name" value="rnfC"/>
    <property type="match status" value="1"/>
</dbReference>
<keyword evidence="7 8" id="KW-0411">Iron-sulfur</keyword>
<dbReference type="Pfam" id="PF12838">
    <property type="entry name" value="Fer4_7"/>
    <property type="match status" value="1"/>
</dbReference>
<dbReference type="SUPFAM" id="SSF142019">
    <property type="entry name" value="Nqo1 FMN-binding domain-like"/>
    <property type="match status" value="1"/>
</dbReference>
<dbReference type="STRING" id="545696.HOLDEFILI_01581"/>
<dbReference type="PANTHER" id="PTHR43034">
    <property type="entry name" value="ION-TRANSLOCATING OXIDOREDUCTASE COMPLEX SUBUNIT C"/>
    <property type="match status" value="1"/>
</dbReference>
<reference evidence="10 11" key="2">
    <citation type="submission" date="2009-02" db="EMBL/GenBank/DDBJ databases">
        <title>Draft genome sequence of Holdemania filiformis DSM 12042.</title>
        <authorList>
            <person name="Sudarsanam P."/>
            <person name="Ley R."/>
            <person name="Guruge J."/>
            <person name="Turnbaugh P.J."/>
            <person name="Mahowald M."/>
            <person name="Liep D."/>
            <person name="Gordon J."/>
        </authorList>
    </citation>
    <scope>NUCLEOTIDE SEQUENCE [LARGE SCALE GENOMIC DNA]</scope>
    <source>
        <strain evidence="10 11">DSM 12042</strain>
    </source>
</reference>
<dbReference type="GO" id="GO:0005886">
    <property type="term" value="C:plasma membrane"/>
    <property type="evidence" value="ECO:0007669"/>
    <property type="project" value="UniProtKB-SubCell"/>
</dbReference>
<dbReference type="InterPro" id="IPR017896">
    <property type="entry name" value="4Fe4S_Fe-S-bd"/>
</dbReference>
<evidence type="ECO:0000256" key="7">
    <source>
        <dbReference type="ARBA" id="ARBA00023014"/>
    </source>
</evidence>
<feature type="binding site" evidence="8">
    <location>
        <position position="377"/>
    </location>
    <ligand>
        <name>[4Fe-4S] cluster</name>
        <dbReference type="ChEBI" id="CHEBI:49883"/>
        <label>1</label>
    </ligand>
</feature>
<evidence type="ECO:0000313" key="11">
    <source>
        <dbReference type="Proteomes" id="UP000005950"/>
    </source>
</evidence>
<feature type="binding site" evidence="8">
    <location>
        <position position="380"/>
    </location>
    <ligand>
        <name>[4Fe-4S] cluster</name>
        <dbReference type="ChEBI" id="CHEBI:49883"/>
        <label>1</label>
    </ligand>
</feature>
<dbReference type="eggNOG" id="COG4656">
    <property type="taxonomic scope" value="Bacteria"/>
</dbReference>
<evidence type="ECO:0000256" key="4">
    <source>
        <dbReference type="ARBA" id="ARBA00022737"/>
    </source>
</evidence>
<dbReference type="InterPro" id="IPR011538">
    <property type="entry name" value="Nuo51_FMN-bd"/>
</dbReference>
<dbReference type="SUPFAM" id="SSF142984">
    <property type="entry name" value="Nqo1 middle domain-like"/>
    <property type="match status" value="1"/>
</dbReference>
<feature type="binding site" evidence="8">
    <location>
        <position position="419"/>
    </location>
    <ligand>
        <name>[4Fe-4S] cluster</name>
        <dbReference type="ChEBI" id="CHEBI:49883"/>
        <label>2</label>
    </ligand>
</feature>
<feature type="binding site" evidence="8">
    <location>
        <position position="416"/>
    </location>
    <ligand>
        <name>[4Fe-4S] cluster</name>
        <dbReference type="ChEBI" id="CHEBI:49883"/>
        <label>2</label>
    </ligand>
</feature>
<feature type="binding site" evidence="8">
    <location>
        <position position="384"/>
    </location>
    <ligand>
        <name>[4Fe-4S] cluster</name>
        <dbReference type="ChEBI" id="CHEBI:49883"/>
        <label>2</label>
    </ligand>
</feature>
<dbReference type="Pfam" id="PF13375">
    <property type="entry name" value="RnfC_N"/>
    <property type="match status" value="1"/>
</dbReference>
<keyword evidence="6 8" id="KW-0408">Iron</keyword>
<dbReference type="PROSITE" id="PS00198">
    <property type="entry name" value="4FE4S_FER_1"/>
    <property type="match status" value="2"/>
</dbReference>
<proteinExistence type="inferred from homology"/>
<evidence type="ECO:0000259" key="9">
    <source>
        <dbReference type="PROSITE" id="PS51379"/>
    </source>
</evidence>
<name>B9Y6Y8_9FIRM</name>
<dbReference type="HAMAP" id="MF_00461">
    <property type="entry name" value="RsxC_RnfC"/>
    <property type="match status" value="1"/>
</dbReference>
<dbReference type="Pfam" id="PF01512">
    <property type="entry name" value="Complex1_51K"/>
    <property type="match status" value="1"/>
</dbReference>
<dbReference type="GO" id="GO:0051539">
    <property type="term" value="F:4 iron, 4 sulfur cluster binding"/>
    <property type="evidence" value="ECO:0007669"/>
    <property type="project" value="UniProtKB-KW"/>
</dbReference>
<evidence type="ECO:0000256" key="5">
    <source>
        <dbReference type="ARBA" id="ARBA00022982"/>
    </source>
</evidence>
<gene>
    <name evidence="8 10" type="primary">rnfC</name>
    <name evidence="10" type="ORF">HOLDEFILI_01581</name>
</gene>
<sequence>MPEAFGIRGKEEVDGMSLLTGPMRKHLDGHKELTSHTELVKVEAGSLVYIPLINGNSTAVEVLVKEGDRVKVGTMIAKRNDHFTVPYFSSVSGTVKGIQKMMHAGLRPVDHLVIENDGKNETEQPFGTLNYQTATQEELVSFMMNAGIVGCGGAGFPSYVKYRGCKGIDLLIINAVECEPYITADYKNTSLNMQDLVTGVAAMLKMSGAKEAAIAIKTTKKDFIPTVVEAFKDYSNINVKEVPDVYPMGWERTLVYEITKKRYEKLPGEVGVIVNNATTAIAFGQALSKGMPITHKYVTVSGDGINTPANVLVPVGVKAADVIAACGGYSGEDVLLIAGGPMMGKTITTDQFVITPYSNALTVLKNKPVNQVACLRCGRCSDHCPAGLQPVRINQAEKSKNVAMLEKLSIMDCIECGMCSFVCPSKIDVTEGVRRAKRYMALRAKK</sequence>
<dbReference type="InterPro" id="IPR019554">
    <property type="entry name" value="Soluble_ligand-bd"/>
</dbReference>
<evidence type="ECO:0000313" key="10">
    <source>
        <dbReference type="EMBL" id="EEF68291.1"/>
    </source>
</evidence>
<keyword evidence="2 8" id="KW-0004">4Fe-4S</keyword>
<comment type="cofactor">
    <cofactor evidence="8">
        <name>[4Fe-4S] cluster</name>
        <dbReference type="ChEBI" id="CHEBI:49883"/>
    </cofactor>
    <text evidence="8">Binds 2 [4Fe-4S] clusters per subunit.</text>
</comment>
<evidence type="ECO:0000256" key="2">
    <source>
        <dbReference type="ARBA" id="ARBA00022485"/>
    </source>
</evidence>
<comment type="subcellular location">
    <subcellularLocation>
        <location evidence="8">Cell membrane</location>
        <topology evidence="8">Peripheral membrane protein</topology>
    </subcellularLocation>
</comment>
<comment type="function">
    <text evidence="8">Part of a membrane-bound complex that couples electron transfer with translocation of ions across the membrane.</text>
</comment>
<comment type="subunit">
    <text evidence="8">The complex is composed of six subunits: RnfA, RnfB, RnfC, RnfD, RnfE and RnfG.</text>
</comment>
<evidence type="ECO:0000256" key="3">
    <source>
        <dbReference type="ARBA" id="ARBA00022723"/>
    </source>
</evidence>
<dbReference type="GO" id="GO:0022900">
    <property type="term" value="P:electron transport chain"/>
    <property type="evidence" value="ECO:0007669"/>
    <property type="project" value="UniProtKB-UniRule"/>
</dbReference>
<keyword evidence="8" id="KW-1003">Cell membrane</keyword>
<keyword evidence="1 8" id="KW-0813">Transport</keyword>
<evidence type="ECO:0000256" key="1">
    <source>
        <dbReference type="ARBA" id="ARBA00022448"/>
    </source>
</evidence>